<dbReference type="Gene3D" id="1.10.3210.30">
    <property type="match status" value="1"/>
</dbReference>
<dbReference type="Proteomes" id="UP000471640">
    <property type="component" value="Unassembled WGS sequence"/>
</dbReference>
<evidence type="ECO:0000256" key="2">
    <source>
        <dbReference type="ARBA" id="ARBA00022801"/>
    </source>
</evidence>
<comment type="caution">
    <text evidence="5">The sequence shown here is derived from an EMBL/GenBank/DDBJ whole genome shotgun (WGS) entry which is preliminary data.</text>
</comment>
<evidence type="ECO:0000313" key="6">
    <source>
        <dbReference type="Proteomes" id="UP000471640"/>
    </source>
</evidence>
<evidence type="ECO:0000256" key="1">
    <source>
        <dbReference type="ARBA" id="ARBA00022723"/>
    </source>
</evidence>
<keyword evidence="2" id="KW-0378">Hydrolase</keyword>
<dbReference type="PROSITE" id="PS51643">
    <property type="entry name" value="HD_CAS3"/>
    <property type="match status" value="1"/>
</dbReference>
<name>A0A6P1DXK8_9GAMM</name>
<keyword evidence="1" id="KW-0479">Metal-binding</keyword>
<evidence type="ECO:0000313" key="5">
    <source>
        <dbReference type="EMBL" id="NEX23057.1"/>
    </source>
</evidence>
<keyword evidence="3" id="KW-0051">Antiviral defense</keyword>
<proteinExistence type="predicted"/>
<dbReference type="EMBL" id="JAAIJR010000153">
    <property type="protein sequence ID" value="NEX23057.1"/>
    <property type="molecule type" value="Genomic_DNA"/>
</dbReference>
<evidence type="ECO:0000256" key="3">
    <source>
        <dbReference type="ARBA" id="ARBA00023118"/>
    </source>
</evidence>
<protein>
    <recommendedName>
        <fullName evidence="4">HD Cas3-type domain-containing protein</fullName>
    </recommendedName>
</protein>
<reference evidence="5 6" key="2">
    <citation type="submission" date="2020-02" db="EMBL/GenBank/DDBJ databases">
        <title>Genome sequences of Thiorhodococcus mannitoliphagus and Thiorhodococcus minor, purple sulfur photosynthetic bacteria in the gammaproteobacterial family, Chromatiaceae.</title>
        <authorList>
            <person name="Aviles F.A."/>
            <person name="Meyer T.E."/>
            <person name="Kyndt J.A."/>
        </authorList>
    </citation>
    <scope>NUCLEOTIDE SEQUENCE [LARGE SCALE GENOMIC DNA]</scope>
    <source>
        <strain evidence="5 6">DSM 18266</strain>
    </source>
</reference>
<dbReference type="RefSeq" id="WP_164656327.1">
    <property type="nucleotide sequence ID" value="NZ_JAAIJR010000153.1"/>
</dbReference>
<feature type="domain" description="HD Cas3-type" evidence="4">
    <location>
        <begin position="28"/>
        <end position="204"/>
    </location>
</feature>
<dbReference type="InterPro" id="IPR038257">
    <property type="entry name" value="CRISPR-assoc_Cas3_HD_sf"/>
</dbReference>
<dbReference type="AlphaFoldDB" id="A0A6P1DXK8"/>
<accession>A0A6P1DXK8</accession>
<evidence type="ECO:0000259" key="4">
    <source>
        <dbReference type="PROSITE" id="PS51643"/>
    </source>
</evidence>
<keyword evidence="6" id="KW-1185">Reference proteome</keyword>
<reference evidence="6" key="1">
    <citation type="journal article" date="2020" name="Microbiol. Resour. Announc.">
        <title>Draft Genome Sequences of Thiorhodococcus mannitoliphagus and Thiorhodococcus minor, Purple Sulfur Photosynthetic Bacteria in the Gammaproteobacterial Family Chromatiaceae.</title>
        <authorList>
            <person name="Aviles F.A."/>
            <person name="Meyer T.E."/>
            <person name="Kyndt J.A."/>
        </authorList>
    </citation>
    <scope>NUCLEOTIDE SEQUENCE [LARGE SCALE GENOMIC DNA]</scope>
    <source>
        <strain evidence="6">DSM 18266</strain>
    </source>
</reference>
<organism evidence="5 6">
    <name type="scientific">Thiorhodococcus mannitoliphagus</name>
    <dbReference type="NCBI Taxonomy" id="329406"/>
    <lineage>
        <taxon>Bacteria</taxon>
        <taxon>Pseudomonadati</taxon>
        <taxon>Pseudomonadota</taxon>
        <taxon>Gammaproteobacteria</taxon>
        <taxon>Chromatiales</taxon>
        <taxon>Chromatiaceae</taxon>
        <taxon>Thiorhodococcus</taxon>
    </lineage>
</organism>
<dbReference type="GO" id="GO:0051607">
    <property type="term" value="P:defense response to virus"/>
    <property type="evidence" value="ECO:0007669"/>
    <property type="project" value="UniProtKB-KW"/>
</dbReference>
<dbReference type="GO" id="GO:0016787">
    <property type="term" value="F:hydrolase activity"/>
    <property type="evidence" value="ECO:0007669"/>
    <property type="project" value="UniProtKB-KW"/>
</dbReference>
<sequence length="321" mass="36001">MVGDRGRFNDLGAVPTNRTQRNVLKEEDENDWHTGELIRLLVDLAGLLHDLGKAIDAFQRRLNGKLSGRNLIRYEWVSVRLFESFVGDDDDATWLARLAEPTAADDQRWLSELRKDGLDTPLGSPFKSLSRAPLAQALAWLVVTHHRLPELPRDEVFQMSALRGLLNQMQPTWNERAFDPSDRKALRPYWHFPHGLPVTTDAWRQRARRIARRLSPFALSSNTGSAADAVLNNPFVMHLSRLSLMLADHHYSSLEGAHAERVKVTPGNPLLANTCKKGGGPNQSLDEHLLGVAQWPSTRLRLPAFCLASSSTCRGWANTDA</sequence>
<dbReference type="GO" id="GO:0046872">
    <property type="term" value="F:metal ion binding"/>
    <property type="evidence" value="ECO:0007669"/>
    <property type="project" value="UniProtKB-KW"/>
</dbReference>
<gene>
    <name evidence="5" type="ORF">G3480_22625</name>
</gene>
<dbReference type="InterPro" id="IPR006483">
    <property type="entry name" value="CRISPR-assoc_Cas3_HD"/>
</dbReference>